<protein>
    <submittedName>
        <fullName evidence="4">Predicted dehydrogenase</fullName>
    </submittedName>
</protein>
<organism evidence="4 5">
    <name type="scientific">Algoriphagus halophilus</name>
    <dbReference type="NCBI Taxonomy" id="226505"/>
    <lineage>
        <taxon>Bacteria</taxon>
        <taxon>Pseudomonadati</taxon>
        <taxon>Bacteroidota</taxon>
        <taxon>Cytophagia</taxon>
        <taxon>Cytophagales</taxon>
        <taxon>Cyclobacteriaceae</taxon>
        <taxon>Algoriphagus</taxon>
    </lineage>
</organism>
<evidence type="ECO:0000259" key="2">
    <source>
        <dbReference type="Pfam" id="PF01408"/>
    </source>
</evidence>
<name>A0A1N6H880_9BACT</name>
<dbReference type="Proteomes" id="UP000185221">
    <property type="component" value="Unassembled WGS sequence"/>
</dbReference>
<dbReference type="AlphaFoldDB" id="A0A1N6H880"/>
<gene>
    <name evidence="4" type="ORF">SAMN05444394_3640</name>
</gene>
<keyword evidence="1" id="KW-0732">Signal</keyword>
<evidence type="ECO:0000313" key="5">
    <source>
        <dbReference type="Proteomes" id="UP000185221"/>
    </source>
</evidence>
<dbReference type="InterPro" id="IPR051450">
    <property type="entry name" value="Gfo/Idh/MocA_Oxidoreductases"/>
</dbReference>
<evidence type="ECO:0000259" key="3">
    <source>
        <dbReference type="Pfam" id="PF22725"/>
    </source>
</evidence>
<dbReference type="InterPro" id="IPR036291">
    <property type="entry name" value="NAD(P)-bd_dom_sf"/>
</dbReference>
<dbReference type="EMBL" id="FSRC01000003">
    <property type="protein sequence ID" value="SIO16028.1"/>
    <property type="molecule type" value="Genomic_DNA"/>
</dbReference>
<feature type="domain" description="GFO/IDH/MocA-like oxidoreductase" evidence="3">
    <location>
        <begin position="153"/>
        <end position="280"/>
    </location>
</feature>
<evidence type="ECO:0000313" key="4">
    <source>
        <dbReference type="EMBL" id="SIO16028.1"/>
    </source>
</evidence>
<feature type="chain" id="PRO_5012636290" evidence="1">
    <location>
        <begin position="20"/>
        <end position="364"/>
    </location>
</feature>
<sequence length="364" mass="40736">MIRYLFFLMALIQTFPSFSQNKLKIGVAGLTHGHVGWILDANKRADIEIVGIAEPNQELAERLTSQYGISMDLVFDDLEEMLITTQPEAVTAFGNIFDHLSVVEASAPKGIHVMVEKPLAVNLDHAKRMAELAQKHGIHLLTNYETTWYPSVEKAQQLLEGGKVGEMRKLIVRDGHRGPKKIGVNPEFLEWLTDPKLNGGGAIIDFGCYGANLSTWLQEGKKPISVTAVTQQLQSENNPKVDDDATIILTYEDSQTILEPSWNWPIGRKDMEIYGLTGAIFADNGRTLRIRMAEGYDGFDEETLTFESRKAPFDDPFSYLIAVIRNEIEVKPYDLSSLENNLIVVEILDAAVKSSKTHQTIFLK</sequence>
<keyword evidence="5" id="KW-1185">Reference proteome</keyword>
<dbReference type="Gene3D" id="3.30.360.10">
    <property type="entry name" value="Dihydrodipicolinate Reductase, domain 2"/>
    <property type="match status" value="1"/>
</dbReference>
<feature type="signal peptide" evidence="1">
    <location>
        <begin position="1"/>
        <end position="19"/>
    </location>
</feature>
<feature type="domain" description="Gfo/Idh/MocA-like oxidoreductase N-terminal" evidence="2">
    <location>
        <begin position="25"/>
        <end position="142"/>
    </location>
</feature>
<dbReference type="InterPro" id="IPR055170">
    <property type="entry name" value="GFO_IDH_MocA-like_dom"/>
</dbReference>
<dbReference type="PANTHER" id="PTHR43377">
    <property type="entry name" value="BILIVERDIN REDUCTASE A"/>
    <property type="match status" value="1"/>
</dbReference>
<accession>A0A1N6H880</accession>
<dbReference type="SUPFAM" id="SSF55347">
    <property type="entry name" value="Glyceraldehyde-3-phosphate dehydrogenase-like, C-terminal domain"/>
    <property type="match status" value="1"/>
</dbReference>
<evidence type="ECO:0000256" key="1">
    <source>
        <dbReference type="SAM" id="SignalP"/>
    </source>
</evidence>
<reference evidence="5" key="1">
    <citation type="submission" date="2016-11" db="EMBL/GenBank/DDBJ databases">
        <authorList>
            <person name="Varghese N."/>
            <person name="Submissions S."/>
        </authorList>
    </citation>
    <scope>NUCLEOTIDE SEQUENCE [LARGE SCALE GENOMIC DNA]</scope>
    <source>
        <strain evidence="5">DSM 15292</strain>
    </source>
</reference>
<dbReference type="RefSeq" id="WP_074226415.1">
    <property type="nucleotide sequence ID" value="NZ_FSRC01000003.1"/>
</dbReference>
<dbReference type="Pfam" id="PF01408">
    <property type="entry name" value="GFO_IDH_MocA"/>
    <property type="match status" value="1"/>
</dbReference>
<dbReference type="Gene3D" id="3.40.50.720">
    <property type="entry name" value="NAD(P)-binding Rossmann-like Domain"/>
    <property type="match status" value="1"/>
</dbReference>
<dbReference type="PANTHER" id="PTHR43377:SF1">
    <property type="entry name" value="BILIVERDIN REDUCTASE A"/>
    <property type="match status" value="1"/>
</dbReference>
<dbReference type="STRING" id="226505.SAMN05444394_3640"/>
<dbReference type="GO" id="GO:0000166">
    <property type="term" value="F:nucleotide binding"/>
    <property type="evidence" value="ECO:0007669"/>
    <property type="project" value="InterPro"/>
</dbReference>
<dbReference type="Pfam" id="PF22725">
    <property type="entry name" value="GFO_IDH_MocA_C3"/>
    <property type="match status" value="1"/>
</dbReference>
<dbReference type="SUPFAM" id="SSF51735">
    <property type="entry name" value="NAD(P)-binding Rossmann-fold domains"/>
    <property type="match status" value="1"/>
</dbReference>
<proteinExistence type="predicted"/>
<dbReference type="OrthoDB" id="9815825at2"/>
<dbReference type="InterPro" id="IPR000683">
    <property type="entry name" value="Gfo/Idh/MocA-like_OxRdtase_N"/>
</dbReference>